<sequence>MDSIDTARSHCSHSTQLVIDDSVAALNALCPFINKPVDLLSLDSFDVYPEAPHPSAIHHIMELLAARPALRPGSIIAVDDSAIGGDGGKGMIMNEYSSRSSATVLYDGYQKVWIMH</sequence>
<dbReference type="InterPro" id="IPR029063">
    <property type="entry name" value="SAM-dependent_MTases_sf"/>
</dbReference>
<reference evidence="1 2" key="1">
    <citation type="submission" date="2021-02" db="EMBL/GenBank/DDBJ databases">
        <title>Brevundimonas sp. CS1 genome sequence.</title>
        <authorList>
            <person name="Lee K."/>
            <person name="Choi Y.-J."/>
            <person name="Son H.-R."/>
        </authorList>
    </citation>
    <scope>NUCLEOTIDE SEQUENCE [LARGE SCALE GENOMIC DNA]</scope>
    <source>
        <strain evidence="1 2">CS1</strain>
    </source>
</reference>
<evidence type="ECO:0000313" key="1">
    <source>
        <dbReference type="EMBL" id="QSF54716.1"/>
    </source>
</evidence>
<name>A0ABX7LPG0_9CAUL</name>
<gene>
    <name evidence="1" type="ORF">JX001_02525</name>
</gene>
<keyword evidence="2" id="KW-1185">Reference proteome</keyword>
<accession>A0ABX7LPG0</accession>
<organism evidence="1 2">
    <name type="scientific">Brevundimonas fontaquae</name>
    <dbReference type="NCBI Taxonomy" id="2813778"/>
    <lineage>
        <taxon>Bacteria</taxon>
        <taxon>Pseudomonadati</taxon>
        <taxon>Pseudomonadota</taxon>
        <taxon>Alphaproteobacteria</taxon>
        <taxon>Caulobacterales</taxon>
        <taxon>Caulobacteraceae</taxon>
        <taxon>Brevundimonas</taxon>
    </lineage>
</organism>
<protein>
    <submittedName>
        <fullName evidence="1">Uncharacterized protein</fullName>
    </submittedName>
</protein>
<dbReference type="Proteomes" id="UP000662957">
    <property type="component" value="Chromosome"/>
</dbReference>
<dbReference type="RefSeq" id="WP_205682154.1">
    <property type="nucleotide sequence ID" value="NZ_CP070968.1"/>
</dbReference>
<dbReference type="Gene3D" id="3.40.50.150">
    <property type="entry name" value="Vaccinia Virus protein VP39"/>
    <property type="match status" value="1"/>
</dbReference>
<proteinExistence type="predicted"/>
<evidence type="ECO:0000313" key="2">
    <source>
        <dbReference type="Proteomes" id="UP000662957"/>
    </source>
</evidence>
<dbReference type="EMBL" id="CP070968">
    <property type="protein sequence ID" value="QSF54716.1"/>
    <property type="molecule type" value="Genomic_DNA"/>
</dbReference>